<dbReference type="GO" id="GO:0033499">
    <property type="term" value="P:galactose catabolic process via UDP-galactose, Leloir pathway"/>
    <property type="evidence" value="ECO:0007669"/>
    <property type="project" value="TreeGrafter"/>
</dbReference>
<dbReference type="EC" id="5.1.3.2" evidence="5 10"/>
<keyword evidence="13" id="KW-1185">Reference proteome</keyword>
<comment type="pathway">
    <text evidence="3 10">Carbohydrate metabolism; galactose metabolism.</text>
</comment>
<evidence type="ECO:0000256" key="5">
    <source>
        <dbReference type="ARBA" id="ARBA00013189"/>
    </source>
</evidence>
<accession>A0A7Y4H4R4</accession>
<evidence type="ECO:0000313" key="12">
    <source>
        <dbReference type="EMBL" id="NOJ47570.1"/>
    </source>
</evidence>
<evidence type="ECO:0000256" key="2">
    <source>
        <dbReference type="ARBA" id="ARBA00001911"/>
    </source>
</evidence>
<comment type="subunit">
    <text evidence="10">Homodimer.</text>
</comment>
<evidence type="ECO:0000256" key="10">
    <source>
        <dbReference type="RuleBase" id="RU366046"/>
    </source>
</evidence>
<feature type="domain" description="NAD-dependent epimerase/dehydratase" evidence="11">
    <location>
        <begin position="3"/>
        <end position="252"/>
    </location>
</feature>
<dbReference type="AlphaFoldDB" id="A0A7Y4H4R4"/>
<dbReference type="CDD" id="cd05247">
    <property type="entry name" value="UDP_G4E_1_SDR_e"/>
    <property type="match status" value="1"/>
</dbReference>
<dbReference type="InterPro" id="IPR001509">
    <property type="entry name" value="Epimerase_deHydtase"/>
</dbReference>
<sequence length="336" mass="36671">MAVLVTGGAGYIGSHMVWELLDSGEDVIVLDRLSTGFEWAVAPEAKLVIGDIADASLVKSLFRDHEIDAVMHFAGSIVVPESVAMPLAYYENNTCKTRALLETIIEGNIRHVIFSSTAAVYGNQGEAPIAEDASTNPESPYGRSKLMTEWMLRDASAAHGFTYTTLRYFNVSGSDPRGRTGQSTEGATHLIKVACETATGKRPAMTVFGTDYPTPDGTCIRDYIHVSDLAAVHRLALARLRRGGSNLTANCGYGRGYSVFEVIDSVKKMAGRDFDVQLCTRRAGDASAVVANSDLAYREFDWQPKYADLDRIVADALAWEEILARGNRQKFDRAEL</sequence>
<comment type="similarity">
    <text evidence="4 10">Belongs to the NAD(P)-dependent epimerase/dehydratase family.</text>
</comment>
<dbReference type="Pfam" id="PF01370">
    <property type="entry name" value="Epimerase"/>
    <property type="match status" value="1"/>
</dbReference>
<keyword evidence="9 10" id="KW-0119">Carbohydrate metabolism</keyword>
<dbReference type="NCBIfam" id="TIGR01179">
    <property type="entry name" value="galE"/>
    <property type="match status" value="1"/>
</dbReference>
<evidence type="ECO:0000256" key="7">
    <source>
        <dbReference type="ARBA" id="ARBA00023027"/>
    </source>
</evidence>
<dbReference type="PANTHER" id="PTHR43725:SF53">
    <property type="entry name" value="UDP-ARABINOSE 4-EPIMERASE 1"/>
    <property type="match status" value="1"/>
</dbReference>
<evidence type="ECO:0000259" key="11">
    <source>
        <dbReference type="Pfam" id="PF01370"/>
    </source>
</evidence>
<dbReference type="EMBL" id="JAAVLW010000004">
    <property type="protein sequence ID" value="NOJ47570.1"/>
    <property type="molecule type" value="Genomic_DNA"/>
</dbReference>
<reference evidence="12 13" key="1">
    <citation type="submission" date="2020-03" db="EMBL/GenBank/DDBJ databases">
        <title>Bradyrhizobium diversity isolated from nodules of Muelleranthus trifoliolatus.</title>
        <authorList>
            <person name="Klepa M."/>
            <person name="Helene L."/>
            <person name="Hungria M."/>
        </authorList>
    </citation>
    <scope>NUCLEOTIDE SEQUENCE [LARGE SCALE GENOMIC DNA]</scope>
    <source>
        <strain evidence="12 13">WSM 1744</strain>
    </source>
</reference>
<dbReference type="SUPFAM" id="SSF51735">
    <property type="entry name" value="NAD(P)-binding Rossmann-fold domains"/>
    <property type="match status" value="1"/>
</dbReference>
<name>A0A7Y4H4R4_9BRAD</name>
<comment type="cofactor">
    <cofactor evidence="2 10">
        <name>NAD(+)</name>
        <dbReference type="ChEBI" id="CHEBI:57540"/>
    </cofactor>
</comment>
<gene>
    <name evidence="12" type="primary">galE</name>
    <name evidence="12" type="ORF">HCN50_15150</name>
</gene>
<dbReference type="InterPro" id="IPR005886">
    <property type="entry name" value="UDP_G4E"/>
</dbReference>
<comment type="caution">
    <text evidence="12">The sequence shown here is derived from an EMBL/GenBank/DDBJ whole genome shotgun (WGS) entry which is preliminary data.</text>
</comment>
<evidence type="ECO:0000256" key="8">
    <source>
        <dbReference type="ARBA" id="ARBA00023235"/>
    </source>
</evidence>
<evidence type="ECO:0000256" key="4">
    <source>
        <dbReference type="ARBA" id="ARBA00007637"/>
    </source>
</evidence>
<organism evidence="12 13">
    <name type="scientific">Bradyrhizobium archetypum</name>
    <dbReference type="NCBI Taxonomy" id="2721160"/>
    <lineage>
        <taxon>Bacteria</taxon>
        <taxon>Pseudomonadati</taxon>
        <taxon>Pseudomonadota</taxon>
        <taxon>Alphaproteobacteria</taxon>
        <taxon>Hyphomicrobiales</taxon>
        <taxon>Nitrobacteraceae</taxon>
        <taxon>Bradyrhizobium</taxon>
    </lineage>
</organism>
<keyword evidence="8 10" id="KW-0413">Isomerase</keyword>
<evidence type="ECO:0000256" key="3">
    <source>
        <dbReference type="ARBA" id="ARBA00004947"/>
    </source>
</evidence>
<dbReference type="Gene3D" id="3.40.50.720">
    <property type="entry name" value="NAD(P)-binding Rossmann-like Domain"/>
    <property type="match status" value="1"/>
</dbReference>
<dbReference type="Gene3D" id="3.90.25.10">
    <property type="entry name" value="UDP-galactose 4-epimerase, domain 1"/>
    <property type="match status" value="1"/>
</dbReference>
<dbReference type="GO" id="GO:0003978">
    <property type="term" value="F:UDP-glucose 4-epimerase activity"/>
    <property type="evidence" value="ECO:0007669"/>
    <property type="project" value="UniProtKB-UniRule"/>
</dbReference>
<dbReference type="PANTHER" id="PTHR43725">
    <property type="entry name" value="UDP-GLUCOSE 4-EPIMERASE"/>
    <property type="match status" value="1"/>
</dbReference>
<dbReference type="UniPathway" id="UPA00214"/>
<comment type="catalytic activity">
    <reaction evidence="1 10">
        <text>UDP-alpha-D-glucose = UDP-alpha-D-galactose</text>
        <dbReference type="Rhea" id="RHEA:22168"/>
        <dbReference type="ChEBI" id="CHEBI:58885"/>
        <dbReference type="ChEBI" id="CHEBI:66914"/>
        <dbReference type="EC" id="5.1.3.2"/>
    </reaction>
</comment>
<keyword evidence="7 10" id="KW-0520">NAD</keyword>
<dbReference type="Proteomes" id="UP000528734">
    <property type="component" value="Unassembled WGS sequence"/>
</dbReference>
<evidence type="ECO:0000256" key="9">
    <source>
        <dbReference type="ARBA" id="ARBA00023277"/>
    </source>
</evidence>
<dbReference type="RefSeq" id="WP_171710444.1">
    <property type="nucleotide sequence ID" value="NZ_JAAVLW010000004.1"/>
</dbReference>
<proteinExistence type="inferred from homology"/>
<protein>
    <recommendedName>
        <fullName evidence="6 10">UDP-glucose 4-epimerase</fullName>
        <ecNumber evidence="5 10">5.1.3.2</ecNumber>
    </recommendedName>
</protein>
<evidence type="ECO:0000256" key="1">
    <source>
        <dbReference type="ARBA" id="ARBA00000083"/>
    </source>
</evidence>
<dbReference type="InterPro" id="IPR036291">
    <property type="entry name" value="NAD(P)-bd_dom_sf"/>
</dbReference>
<evidence type="ECO:0000256" key="6">
    <source>
        <dbReference type="ARBA" id="ARBA00018569"/>
    </source>
</evidence>
<evidence type="ECO:0000313" key="13">
    <source>
        <dbReference type="Proteomes" id="UP000528734"/>
    </source>
</evidence>